<dbReference type="GO" id="GO:0005886">
    <property type="term" value="C:plasma membrane"/>
    <property type="evidence" value="ECO:0007669"/>
    <property type="project" value="TreeGrafter"/>
</dbReference>
<proteinExistence type="predicted"/>
<feature type="transmembrane region" description="Helical" evidence="6">
    <location>
        <begin position="114"/>
        <end position="132"/>
    </location>
</feature>
<keyword evidence="5 6" id="KW-0472">Membrane</keyword>
<feature type="transmembrane region" description="Helical" evidence="6">
    <location>
        <begin position="29"/>
        <end position="45"/>
    </location>
</feature>
<dbReference type="PROSITE" id="PS00428">
    <property type="entry name" value="FTSW_RODA_SPOVE"/>
    <property type="match status" value="1"/>
</dbReference>
<feature type="transmembrane region" description="Helical" evidence="6">
    <location>
        <begin position="296"/>
        <end position="314"/>
    </location>
</feature>
<dbReference type="InterPro" id="IPR001182">
    <property type="entry name" value="FtsW/RodA"/>
</dbReference>
<accession>A0A0G0HCZ8</accession>
<feature type="transmembrane region" description="Helical" evidence="6">
    <location>
        <begin position="57"/>
        <end position="80"/>
    </location>
</feature>
<dbReference type="AlphaFoldDB" id="A0A0G0HCZ8"/>
<reference evidence="7 8" key="1">
    <citation type="journal article" date="2015" name="Nature">
        <title>rRNA introns, odd ribosomes, and small enigmatic genomes across a large radiation of phyla.</title>
        <authorList>
            <person name="Brown C.T."/>
            <person name="Hug L.A."/>
            <person name="Thomas B.C."/>
            <person name="Sharon I."/>
            <person name="Castelle C.J."/>
            <person name="Singh A."/>
            <person name="Wilkins M.J."/>
            <person name="Williams K.H."/>
            <person name="Banfield J.F."/>
        </authorList>
    </citation>
    <scope>NUCLEOTIDE SEQUENCE [LARGE SCALE GENOMIC DNA]</scope>
</reference>
<feature type="transmembrane region" description="Helical" evidence="6">
    <location>
        <begin position="92"/>
        <end position="108"/>
    </location>
</feature>
<dbReference type="PANTHER" id="PTHR30474:SF1">
    <property type="entry name" value="PEPTIDOGLYCAN GLYCOSYLTRANSFERASE MRDB"/>
    <property type="match status" value="1"/>
</dbReference>
<name>A0A0G0HCZ8_9BACT</name>
<feature type="transmembrane region" description="Helical" evidence="6">
    <location>
        <begin position="224"/>
        <end position="243"/>
    </location>
</feature>
<sequence>MFFGIGSVFFIVIRYLQVQRHFFRQNATVFYWIFIILLVFTHFSATEIKGSKRWIDLYFFQLQTSEIFKIFFIVYLARIFSTVKMPIESSKLFLKTLIFTIIPFVLIFQQPDFGSAIIILAVFFVTVLHSTVPKKQILGFVATIVILLPVLWFSMKEYQKNRIVSFINPIEYLSGASYNMVQAKIAIGSGSFLGKGLGMGKQSLLNFLPEYHTDFAYSSLVEQFGFVGGALVIILYGLFFYLLFYRMSKYIYTHDIDKRYRFFYLLGFSTVFIVQTGVNIGMNLGLLPVAGITLPFISYGGSSLITIMIGLALIP</sequence>
<dbReference type="GO" id="GO:0008360">
    <property type="term" value="P:regulation of cell shape"/>
    <property type="evidence" value="ECO:0007669"/>
    <property type="project" value="UniProtKB-KW"/>
</dbReference>
<organism evidence="7 8">
    <name type="scientific">Candidatus Roizmanbacteria bacterium GW2011_GWA2_37_7</name>
    <dbReference type="NCBI Taxonomy" id="1618481"/>
    <lineage>
        <taxon>Bacteria</taxon>
        <taxon>Candidatus Roizmaniibacteriota</taxon>
    </lineage>
</organism>
<dbReference type="EMBL" id="LBTJ01000068">
    <property type="protein sequence ID" value="KKQ36415.1"/>
    <property type="molecule type" value="Genomic_DNA"/>
</dbReference>
<comment type="subcellular location">
    <subcellularLocation>
        <location evidence="1">Membrane</location>
        <topology evidence="1">Multi-pass membrane protein</topology>
    </subcellularLocation>
</comment>
<evidence type="ECO:0000256" key="2">
    <source>
        <dbReference type="ARBA" id="ARBA00022692"/>
    </source>
</evidence>
<feature type="transmembrane region" description="Helical" evidence="6">
    <location>
        <begin position="263"/>
        <end position="284"/>
    </location>
</feature>
<evidence type="ECO:0000256" key="4">
    <source>
        <dbReference type="ARBA" id="ARBA00022989"/>
    </source>
</evidence>
<dbReference type="GO" id="GO:0015648">
    <property type="term" value="F:lipid-linked peptidoglycan transporter activity"/>
    <property type="evidence" value="ECO:0007669"/>
    <property type="project" value="TreeGrafter"/>
</dbReference>
<keyword evidence="4 6" id="KW-1133">Transmembrane helix</keyword>
<evidence type="ECO:0000256" key="6">
    <source>
        <dbReference type="SAM" id="Phobius"/>
    </source>
</evidence>
<dbReference type="PANTHER" id="PTHR30474">
    <property type="entry name" value="CELL CYCLE PROTEIN"/>
    <property type="match status" value="1"/>
</dbReference>
<comment type="caution">
    <text evidence="7">The sequence shown here is derived from an EMBL/GenBank/DDBJ whole genome shotgun (WGS) entry which is preliminary data.</text>
</comment>
<keyword evidence="2 6" id="KW-0812">Transmembrane</keyword>
<dbReference type="GO" id="GO:0032153">
    <property type="term" value="C:cell division site"/>
    <property type="evidence" value="ECO:0007669"/>
    <property type="project" value="TreeGrafter"/>
</dbReference>
<dbReference type="Pfam" id="PF01098">
    <property type="entry name" value="FTSW_RODA_SPOVE"/>
    <property type="match status" value="1"/>
</dbReference>
<evidence type="ECO:0000256" key="1">
    <source>
        <dbReference type="ARBA" id="ARBA00004141"/>
    </source>
</evidence>
<protein>
    <submittedName>
        <fullName evidence="7">Rod shape-determining protein RodA</fullName>
    </submittedName>
</protein>
<gene>
    <name evidence="7" type="ORF">US54_C0068G0004</name>
</gene>
<evidence type="ECO:0000256" key="5">
    <source>
        <dbReference type="ARBA" id="ARBA00023136"/>
    </source>
</evidence>
<evidence type="ECO:0000256" key="3">
    <source>
        <dbReference type="ARBA" id="ARBA00022960"/>
    </source>
</evidence>
<dbReference type="InterPro" id="IPR018365">
    <property type="entry name" value="Cell_cycle_FtsW-rel_CS"/>
</dbReference>
<dbReference type="GO" id="GO:0051301">
    <property type="term" value="P:cell division"/>
    <property type="evidence" value="ECO:0007669"/>
    <property type="project" value="InterPro"/>
</dbReference>
<evidence type="ECO:0000313" key="8">
    <source>
        <dbReference type="Proteomes" id="UP000034471"/>
    </source>
</evidence>
<dbReference type="Proteomes" id="UP000034471">
    <property type="component" value="Unassembled WGS sequence"/>
</dbReference>
<keyword evidence="3" id="KW-0133">Cell shape</keyword>
<evidence type="ECO:0000313" key="7">
    <source>
        <dbReference type="EMBL" id="KKQ36415.1"/>
    </source>
</evidence>
<dbReference type="STRING" id="1618481.US54_C0068G0004"/>
<feature type="transmembrane region" description="Helical" evidence="6">
    <location>
        <begin position="137"/>
        <end position="155"/>
    </location>
</feature>